<feature type="transmembrane region" description="Helical" evidence="6">
    <location>
        <begin position="43"/>
        <end position="66"/>
    </location>
</feature>
<name>A0A150GMR0_GONPE</name>
<feature type="transmembrane region" description="Helical" evidence="6">
    <location>
        <begin position="115"/>
        <end position="137"/>
    </location>
</feature>
<comment type="caution">
    <text evidence="7">The sequence shown here is derived from an EMBL/GenBank/DDBJ whole genome shotgun (WGS) entry which is preliminary data.</text>
</comment>
<dbReference type="PANTHER" id="PTHR13144:SF0">
    <property type="entry name" value="PROTEIN TEX261"/>
    <property type="match status" value="1"/>
</dbReference>
<dbReference type="GO" id="GO:0005789">
    <property type="term" value="C:endoplasmic reticulum membrane"/>
    <property type="evidence" value="ECO:0007669"/>
    <property type="project" value="TreeGrafter"/>
</dbReference>
<evidence type="ECO:0000256" key="1">
    <source>
        <dbReference type="ARBA" id="ARBA00004141"/>
    </source>
</evidence>
<protein>
    <submittedName>
        <fullName evidence="7">Uncharacterized protein</fullName>
    </submittedName>
</protein>
<keyword evidence="3 6" id="KW-0812">Transmembrane</keyword>
<evidence type="ECO:0000313" key="7">
    <source>
        <dbReference type="EMBL" id="KXZ51097.1"/>
    </source>
</evidence>
<keyword evidence="5 6" id="KW-0472">Membrane</keyword>
<dbReference type="GO" id="GO:0006888">
    <property type="term" value="P:endoplasmic reticulum to Golgi vesicle-mediated transport"/>
    <property type="evidence" value="ECO:0007669"/>
    <property type="project" value="InterPro"/>
</dbReference>
<dbReference type="OrthoDB" id="28257at2759"/>
<evidence type="ECO:0000256" key="4">
    <source>
        <dbReference type="ARBA" id="ARBA00022989"/>
    </source>
</evidence>
<organism evidence="7 8">
    <name type="scientific">Gonium pectorale</name>
    <name type="common">Green alga</name>
    <dbReference type="NCBI Taxonomy" id="33097"/>
    <lineage>
        <taxon>Eukaryota</taxon>
        <taxon>Viridiplantae</taxon>
        <taxon>Chlorophyta</taxon>
        <taxon>core chlorophytes</taxon>
        <taxon>Chlorophyceae</taxon>
        <taxon>CS clade</taxon>
        <taxon>Chlamydomonadales</taxon>
        <taxon>Volvocaceae</taxon>
        <taxon>Gonium</taxon>
    </lineage>
</organism>
<dbReference type="GO" id="GO:0000139">
    <property type="term" value="C:Golgi membrane"/>
    <property type="evidence" value="ECO:0007669"/>
    <property type="project" value="TreeGrafter"/>
</dbReference>
<sequence length="198" mass="21603">MIPLTFEEAVGYFGVYLFIVAVALSLVVGLYALVIVWTVRGLLALLVLLWVLEGVDAATMLPTLAAPLGYWRVVERRFPFLSATDPLLALSAGTTVWAHIMWTRYHMSTFHHISCVLGFFLVVVWLVPIQILISLAANENVLPGVASGMPREFYAAGGGEGGGARDGDRRGKARRTLLASMFDKLKDGLTGRPKGRTQ</sequence>
<keyword evidence="8" id="KW-1185">Reference proteome</keyword>
<reference evidence="8" key="1">
    <citation type="journal article" date="2016" name="Nat. Commun.">
        <title>The Gonium pectorale genome demonstrates co-option of cell cycle regulation during the evolution of multicellularity.</title>
        <authorList>
            <person name="Hanschen E.R."/>
            <person name="Marriage T.N."/>
            <person name="Ferris P.J."/>
            <person name="Hamaji T."/>
            <person name="Toyoda A."/>
            <person name="Fujiyama A."/>
            <person name="Neme R."/>
            <person name="Noguchi H."/>
            <person name="Minakuchi Y."/>
            <person name="Suzuki M."/>
            <person name="Kawai-Toyooka H."/>
            <person name="Smith D.R."/>
            <person name="Sparks H."/>
            <person name="Anderson J."/>
            <person name="Bakaric R."/>
            <person name="Luria V."/>
            <person name="Karger A."/>
            <person name="Kirschner M.W."/>
            <person name="Durand P.M."/>
            <person name="Michod R.E."/>
            <person name="Nozaki H."/>
            <person name="Olson B.J."/>
        </authorList>
    </citation>
    <scope>NUCLEOTIDE SEQUENCE [LARGE SCALE GENOMIC DNA]</scope>
    <source>
        <strain evidence="8">NIES-2863</strain>
    </source>
</reference>
<dbReference type="InterPro" id="IPR007277">
    <property type="entry name" value="Svp26/Tex261"/>
</dbReference>
<dbReference type="PANTHER" id="PTHR13144">
    <property type="entry name" value="TEX261 PROTEIN"/>
    <property type="match status" value="1"/>
</dbReference>
<evidence type="ECO:0000256" key="6">
    <source>
        <dbReference type="SAM" id="Phobius"/>
    </source>
</evidence>
<dbReference type="EMBL" id="LSYV01000015">
    <property type="protein sequence ID" value="KXZ51097.1"/>
    <property type="molecule type" value="Genomic_DNA"/>
</dbReference>
<comment type="subcellular location">
    <subcellularLocation>
        <location evidence="1">Membrane</location>
        <topology evidence="1">Multi-pass membrane protein</topology>
    </subcellularLocation>
</comment>
<accession>A0A150GMR0</accession>
<feature type="transmembrane region" description="Helical" evidence="6">
    <location>
        <begin position="86"/>
        <end position="103"/>
    </location>
</feature>
<proteinExistence type="inferred from homology"/>
<dbReference type="Pfam" id="PF04148">
    <property type="entry name" value="Erv26"/>
    <property type="match status" value="1"/>
</dbReference>
<evidence type="ECO:0000256" key="3">
    <source>
        <dbReference type="ARBA" id="ARBA00022692"/>
    </source>
</evidence>
<dbReference type="Proteomes" id="UP000075714">
    <property type="component" value="Unassembled WGS sequence"/>
</dbReference>
<evidence type="ECO:0000256" key="2">
    <source>
        <dbReference type="ARBA" id="ARBA00008096"/>
    </source>
</evidence>
<dbReference type="AlphaFoldDB" id="A0A150GMR0"/>
<evidence type="ECO:0000256" key="5">
    <source>
        <dbReference type="ARBA" id="ARBA00023136"/>
    </source>
</evidence>
<evidence type="ECO:0000313" key="8">
    <source>
        <dbReference type="Proteomes" id="UP000075714"/>
    </source>
</evidence>
<dbReference type="GO" id="GO:0030134">
    <property type="term" value="C:COPII-coated ER to Golgi transport vesicle"/>
    <property type="evidence" value="ECO:0007669"/>
    <property type="project" value="TreeGrafter"/>
</dbReference>
<comment type="similarity">
    <text evidence="2">Belongs to the SVP26 family.</text>
</comment>
<gene>
    <name evidence="7" type="ORF">GPECTOR_14g8</name>
</gene>
<dbReference type="GO" id="GO:0097020">
    <property type="term" value="F:COPII receptor activity"/>
    <property type="evidence" value="ECO:0007669"/>
    <property type="project" value="InterPro"/>
</dbReference>
<feature type="transmembrane region" description="Helical" evidence="6">
    <location>
        <begin position="12"/>
        <end position="36"/>
    </location>
</feature>
<keyword evidence="4 6" id="KW-1133">Transmembrane helix</keyword>